<reference evidence="2" key="1">
    <citation type="journal article" date="2024" name="Proc. Natl. Acad. Sci. U.S.A.">
        <title>Extraordinary preservation of gene collinearity over three hundred million years revealed in homosporous lycophytes.</title>
        <authorList>
            <person name="Li C."/>
            <person name="Wickell D."/>
            <person name="Kuo L.Y."/>
            <person name="Chen X."/>
            <person name="Nie B."/>
            <person name="Liao X."/>
            <person name="Peng D."/>
            <person name="Ji J."/>
            <person name="Jenkins J."/>
            <person name="Williams M."/>
            <person name="Shu S."/>
            <person name="Plott C."/>
            <person name="Barry K."/>
            <person name="Rajasekar S."/>
            <person name="Grimwood J."/>
            <person name="Han X."/>
            <person name="Sun S."/>
            <person name="Hou Z."/>
            <person name="He W."/>
            <person name="Dai G."/>
            <person name="Sun C."/>
            <person name="Schmutz J."/>
            <person name="Leebens-Mack J.H."/>
            <person name="Li F.W."/>
            <person name="Wang L."/>
        </authorList>
    </citation>
    <scope>NUCLEOTIDE SEQUENCE [LARGE SCALE GENOMIC DNA]</scope>
    <source>
        <strain evidence="2">cv. PW_Plant_1</strain>
    </source>
</reference>
<dbReference type="Proteomes" id="UP001162992">
    <property type="component" value="Chromosome 1"/>
</dbReference>
<organism evidence="1 2">
    <name type="scientific">Diphasiastrum complanatum</name>
    <name type="common">Issler's clubmoss</name>
    <name type="synonym">Lycopodium complanatum</name>
    <dbReference type="NCBI Taxonomy" id="34168"/>
    <lineage>
        <taxon>Eukaryota</taxon>
        <taxon>Viridiplantae</taxon>
        <taxon>Streptophyta</taxon>
        <taxon>Embryophyta</taxon>
        <taxon>Tracheophyta</taxon>
        <taxon>Lycopodiopsida</taxon>
        <taxon>Lycopodiales</taxon>
        <taxon>Lycopodiaceae</taxon>
        <taxon>Lycopodioideae</taxon>
        <taxon>Diphasiastrum</taxon>
    </lineage>
</organism>
<dbReference type="EMBL" id="CM055092">
    <property type="protein sequence ID" value="KAJ7570511.1"/>
    <property type="molecule type" value="Genomic_DNA"/>
</dbReference>
<comment type="caution">
    <text evidence="1">The sequence shown here is derived from an EMBL/GenBank/DDBJ whole genome shotgun (WGS) entry which is preliminary data.</text>
</comment>
<sequence>MAMREESSEGSVLLLGLPNDLGMQCLILVSRRFHEAMRCVCRAWHPLLDLPSFYDMRLTQGLAEEWLYVMLRTDSDEYGWLSLEEGGDGFKRWRPLPPMPMYSVGAAYAFLGSKIYLIGGSHGGSASRIVCTYDSCTNRWEMAALLQVPR</sequence>
<keyword evidence="2" id="KW-1185">Reference proteome</keyword>
<evidence type="ECO:0000313" key="2">
    <source>
        <dbReference type="Proteomes" id="UP001162992"/>
    </source>
</evidence>
<accession>A0ACC2EVM0</accession>
<proteinExistence type="predicted"/>
<gene>
    <name evidence="1" type="ORF">O6H91_01G123500</name>
</gene>
<evidence type="ECO:0000313" key="1">
    <source>
        <dbReference type="EMBL" id="KAJ7570511.1"/>
    </source>
</evidence>
<protein>
    <submittedName>
        <fullName evidence="1">Uncharacterized protein</fullName>
    </submittedName>
</protein>
<name>A0ACC2EVM0_DIPCM</name>